<reference evidence="2" key="1">
    <citation type="submission" date="2022-11" db="UniProtKB">
        <authorList>
            <consortium name="WormBaseParasite"/>
        </authorList>
    </citation>
    <scope>IDENTIFICATION</scope>
</reference>
<accession>A0A914BUW8</accession>
<dbReference type="PANTHER" id="PTHR13228">
    <property type="entry name" value="CONSERVED OLIGOMERIC GOLGI COMPLEX COMPONENT 5"/>
    <property type="match status" value="1"/>
</dbReference>
<dbReference type="GO" id="GO:0006891">
    <property type="term" value="P:intra-Golgi vesicle-mediated transport"/>
    <property type="evidence" value="ECO:0007669"/>
    <property type="project" value="InterPro"/>
</dbReference>
<protein>
    <submittedName>
        <fullName evidence="2">Conserved oligomeric Golgi complex subunit 5</fullName>
    </submittedName>
</protein>
<dbReference type="PANTHER" id="PTHR13228:SF3">
    <property type="entry name" value="CONSERVED OLIGOMERIC GOLGI COMPLEX SUBUNIT 5"/>
    <property type="match status" value="1"/>
</dbReference>
<name>A0A914BUW8_9BILA</name>
<dbReference type="WBParaSite" id="ACRNAN_Path_1058.g4047.t1">
    <property type="protein sequence ID" value="ACRNAN_Path_1058.g4047.t1"/>
    <property type="gene ID" value="ACRNAN_Path_1058.g4047"/>
</dbReference>
<evidence type="ECO:0000313" key="1">
    <source>
        <dbReference type="Proteomes" id="UP000887540"/>
    </source>
</evidence>
<sequence>MDKIEDYIWDKVDEKEFLRRVIEDDHLDDGALLEKVQGIQENLNTQLRKGVEENYPRLLELVGAIESLDSMQANFSEEMNAVAKRADHLGNTFTDYYEKIRHDVISIENLTKLRRLLNDGSSCESLIQKWHQEKDLLRQAELIHELNSIIKDNDKLKKVKWMNDNFLHKLPQISSQTRSEVVAQLKTAVQTLNASQVSSNLKALSLLLEPHAKQKELNEILDEAIKELDGLFLQLGAQPTIEKGSKLLPQLGHRLHSQLEQFQLLGPDNAQAFARRVGKAIINRVPANAPFAMRLVQTVGKCLLTHNESVAKPIRDALGPLKTSILSQSLANLFAMVDETFDQEEKKAAIIVEKLTMSMKGELASVNWDSELQKEMEASLVKCLKYIGVKVEQQIHLNEETLRLSGRVSKAQSANYQMLSVAHAFSRQWPAFASSLRTVIDPNVQTIVQTMKATVSLVLASMHDENLHSSMGGTSASLYMKELCDHLKVFRTHANQIQPLADSLEELPNFLNFVIEQFLLHISLVRPITEKCIERFSKDLEFLARNGLQIFNCKSSKYLNAYRQIIDFIRRPLSTLQDPDSIPKTIPLWLPAHLLISDSDTQLLLPHESAGWTRAEYVFWFNEHSEVERYRFLSNLMSSYNQSVIAKGATEYVPHYPVIMKLIEHALSTLQ</sequence>
<organism evidence="1 2">
    <name type="scientific">Acrobeloides nanus</name>
    <dbReference type="NCBI Taxonomy" id="290746"/>
    <lineage>
        <taxon>Eukaryota</taxon>
        <taxon>Metazoa</taxon>
        <taxon>Ecdysozoa</taxon>
        <taxon>Nematoda</taxon>
        <taxon>Chromadorea</taxon>
        <taxon>Rhabditida</taxon>
        <taxon>Tylenchina</taxon>
        <taxon>Cephalobomorpha</taxon>
        <taxon>Cephaloboidea</taxon>
        <taxon>Cephalobidae</taxon>
        <taxon>Acrobeloides</taxon>
    </lineage>
</organism>
<proteinExistence type="predicted"/>
<dbReference type="GO" id="GO:0017119">
    <property type="term" value="C:Golgi transport complex"/>
    <property type="evidence" value="ECO:0007669"/>
    <property type="project" value="InterPro"/>
</dbReference>
<dbReference type="Proteomes" id="UP000887540">
    <property type="component" value="Unplaced"/>
</dbReference>
<keyword evidence="1" id="KW-1185">Reference proteome</keyword>
<dbReference type="AlphaFoldDB" id="A0A914BUW8"/>
<evidence type="ECO:0000313" key="2">
    <source>
        <dbReference type="WBParaSite" id="ACRNAN_Path_1058.g4047.t1"/>
    </source>
</evidence>
<dbReference type="InterPro" id="IPR019465">
    <property type="entry name" value="Cog5"/>
</dbReference>